<dbReference type="AlphaFoldDB" id="A0A158KC60"/>
<comment type="caution">
    <text evidence="2">The sequence shown here is derived from an EMBL/GenBank/DDBJ whole genome shotgun (WGS) entry which is preliminary data.</text>
</comment>
<dbReference type="InterPro" id="IPR014710">
    <property type="entry name" value="RmlC-like_jellyroll"/>
</dbReference>
<name>A0A158KC60_9BURK</name>
<evidence type="ECO:0000313" key="2">
    <source>
        <dbReference type="EMBL" id="SAL78722.1"/>
    </source>
</evidence>
<dbReference type="CDD" id="cd06980">
    <property type="entry name" value="cupin_bxe_c0505"/>
    <property type="match status" value="1"/>
</dbReference>
<dbReference type="Pfam" id="PF07883">
    <property type="entry name" value="Cupin_2"/>
    <property type="match status" value="1"/>
</dbReference>
<reference evidence="2" key="1">
    <citation type="submission" date="2016-01" db="EMBL/GenBank/DDBJ databases">
        <authorList>
            <person name="Peeters Charlotte."/>
        </authorList>
    </citation>
    <scope>NUCLEOTIDE SEQUENCE</scope>
    <source>
        <strain evidence="2">LMG 22936</strain>
    </source>
</reference>
<keyword evidence="3" id="KW-1185">Reference proteome</keyword>
<dbReference type="InterPro" id="IPR013096">
    <property type="entry name" value="Cupin_2"/>
</dbReference>
<feature type="domain" description="Cupin type-2" evidence="1">
    <location>
        <begin position="69"/>
        <end position="129"/>
    </location>
</feature>
<dbReference type="STRING" id="326475.AWB66_05904"/>
<evidence type="ECO:0000313" key="3">
    <source>
        <dbReference type="Proteomes" id="UP000054717"/>
    </source>
</evidence>
<dbReference type="InterPro" id="IPR011051">
    <property type="entry name" value="RmlC_Cupin_sf"/>
</dbReference>
<dbReference type="Gene3D" id="2.60.120.10">
    <property type="entry name" value="Jelly Rolls"/>
    <property type="match status" value="1"/>
</dbReference>
<protein>
    <submittedName>
        <fullName evidence="2">Cupin</fullName>
    </submittedName>
</protein>
<dbReference type="RefSeq" id="WP_087633604.1">
    <property type="nucleotide sequence ID" value="NZ_FCNZ02000044.1"/>
</dbReference>
<organism evidence="2 3">
    <name type="scientific">Caballeronia telluris</name>
    <dbReference type="NCBI Taxonomy" id="326475"/>
    <lineage>
        <taxon>Bacteria</taxon>
        <taxon>Pseudomonadati</taxon>
        <taxon>Pseudomonadota</taxon>
        <taxon>Betaproteobacteria</taxon>
        <taxon>Burkholderiales</taxon>
        <taxon>Burkholderiaceae</taxon>
        <taxon>Caballeronia</taxon>
    </lineage>
</organism>
<gene>
    <name evidence="2" type="ORF">AWB66_05904</name>
</gene>
<dbReference type="SUPFAM" id="SSF51182">
    <property type="entry name" value="RmlC-like cupins"/>
    <property type="match status" value="1"/>
</dbReference>
<accession>A0A158KC60</accession>
<evidence type="ECO:0000259" key="1">
    <source>
        <dbReference type="Pfam" id="PF07883"/>
    </source>
</evidence>
<dbReference type="EMBL" id="FCNZ02000044">
    <property type="protein sequence ID" value="SAL78722.1"/>
    <property type="molecule type" value="Genomic_DNA"/>
</dbReference>
<proteinExistence type="predicted"/>
<sequence>MTYDTDKIQRVVEKAAADLLPRLTHATEETAPLVAGRRPFFKYRDLGVTAATDGLMRAQVTLATGVMRQTGWHYHICDAQFIYTLRGWIDLQFEDGRVIRVDTGESLLIPPGLKHNETAISEDLELLEVSVPAKMATVACDPPDGLPTSG</sequence>
<dbReference type="Proteomes" id="UP000054717">
    <property type="component" value="Unassembled WGS sequence"/>
</dbReference>